<sequence length="283" mass="30633">MSEDTVAPAELERSDIERFSDERFTGDNVAIVTGGASGIGRATAIVLAENGVTTVATDVDEDGLEGTVEKGEELGVEGEIHALPGDLTDDAEMAAVVEEAAELGDIRFLANIAGIQHIDAIEDFPMDTYDVMHQVMLRGPLYLSKLCLPHMEEAGGGVIGNMASVHGHYVTRDKVAYNMMKFGIRGLTRSIAAEGEGQNRSFSISTGYVKTPLVMNQIEDTAESRGITEREVVEDVMLGQARTKEMMEPVEVGNLFAFGFSQNARHLNGNDLLWDGGYTHTYE</sequence>
<reference evidence="3" key="3">
    <citation type="submission" date="2017-01" db="EMBL/GenBank/DDBJ databases">
        <authorList>
            <person name="Mah S.A."/>
            <person name="Swanson W.J."/>
            <person name="Moy G.W."/>
            <person name="Vacquier V.D."/>
        </authorList>
    </citation>
    <scope>NUCLEOTIDE SEQUENCE</scope>
    <source>
        <strain evidence="3">AJ5</strain>
    </source>
</reference>
<dbReference type="Pfam" id="PF00106">
    <property type="entry name" value="adh_short"/>
    <property type="match status" value="1"/>
</dbReference>
<name>M0L4Y6_NATLA</name>
<evidence type="ECO:0000313" key="5">
    <source>
        <dbReference type="Proteomes" id="UP000011555"/>
    </source>
</evidence>
<dbReference type="PRINTS" id="PR00080">
    <property type="entry name" value="SDRFAMILY"/>
</dbReference>
<dbReference type="GeneID" id="30921429"/>
<dbReference type="AlphaFoldDB" id="M0L4Y6"/>
<keyword evidence="5" id="KW-1185">Reference proteome</keyword>
<proteinExistence type="inferred from homology"/>
<evidence type="ECO:0000256" key="2">
    <source>
        <dbReference type="RuleBase" id="RU000363"/>
    </source>
</evidence>
<reference evidence="3 6" key="1">
    <citation type="journal article" date="2011" name="J. Bacteriol.">
        <title>Genome sequence of Halobiforma lacisalsi AJ5, an extremely halophilic archaeon which harbors a bop gene.</title>
        <authorList>
            <person name="Jiang X."/>
            <person name="Wang S."/>
            <person name="Cheng H."/>
            <person name="Huo Y."/>
            <person name="Zhang X."/>
            <person name="Zhu X."/>
            <person name="Han X."/>
            <person name="Ni P."/>
            <person name="Wu M."/>
        </authorList>
    </citation>
    <scope>NUCLEOTIDE SEQUENCE [LARGE SCALE GENOMIC DNA]</scope>
    <source>
        <strain evidence="3 6">AJ5</strain>
    </source>
</reference>
<organism evidence="4 5">
    <name type="scientific">Natronobacterium lacisalsi AJ5</name>
    <dbReference type="NCBI Taxonomy" id="358396"/>
    <lineage>
        <taxon>Archaea</taxon>
        <taxon>Methanobacteriati</taxon>
        <taxon>Methanobacteriota</taxon>
        <taxon>Stenosarchaea group</taxon>
        <taxon>Halobacteria</taxon>
        <taxon>Halobacteriales</taxon>
        <taxon>Natrialbaceae</taxon>
        <taxon>Natronobacterium</taxon>
    </lineage>
</organism>
<evidence type="ECO:0000313" key="4">
    <source>
        <dbReference type="EMBL" id="EMA28626.1"/>
    </source>
</evidence>
<dbReference type="PANTHER" id="PTHR42879:SF2">
    <property type="entry name" value="3-OXOACYL-[ACYL-CARRIER-PROTEIN] REDUCTASE FABG"/>
    <property type="match status" value="1"/>
</dbReference>
<dbReference type="PATRIC" id="fig|358396.7.peg.3727"/>
<evidence type="ECO:0000313" key="6">
    <source>
        <dbReference type="Proteomes" id="UP000186547"/>
    </source>
</evidence>
<comment type="similarity">
    <text evidence="1 2">Belongs to the short-chain dehydrogenases/reductases (SDR) family.</text>
</comment>
<gene>
    <name evidence="4" type="ORF">C445_18426</name>
    <name evidence="3" type="ORF">CHINAEXTREME_09855</name>
</gene>
<dbReference type="eggNOG" id="arCOG01267">
    <property type="taxonomic scope" value="Archaea"/>
</dbReference>
<dbReference type="InterPro" id="IPR002347">
    <property type="entry name" value="SDR_fam"/>
</dbReference>
<dbReference type="PRINTS" id="PR00081">
    <property type="entry name" value="GDHRDH"/>
</dbReference>
<dbReference type="Gene3D" id="3.40.50.720">
    <property type="entry name" value="NAD(P)-binding Rossmann-like Domain"/>
    <property type="match status" value="1"/>
</dbReference>
<dbReference type="Proteomes" id="UP000186547">
    <property type="component" value="Chromosome"/>
</dbReference>
<dbReference type="STRING" id="358396.CHINAEXTREME_09855"/>
<dbReference type="CDD" id="cd05233">
    <property type="entry name" value="SDR_c"/>
    <property type="match status" value="1"/>
</dbReference>
<dbReference type="Proteomes" id="UP000011555">
    <property type="component" value="Unassembled WGS sequence"/>
</dbReference>
<dbReference type="EMBL" id="CP019285">
    <property type="protein sequence ID" value="APW98070.1"/>
    <property type="molecule type" value="Genomic_DNA"/>
</dbReference>
<dbReference type="InterPro" id="IPR036291">
    <property type="entry name" value="NAD(P)-bd_dom_sf"/>
</dbReference>
<protein>
    <submittedName>
        <fullName evidence="3">D-beta-hydroxybutyrate dehydrogenase</fullName>
    </submittedName>
    <submittedName>
        <fullName evidence="4">Short-chain dehydrogenase/reductase SDR</fullName>
    </submittedName>
</protein>
<dbReference type="SUPFAM" id="SSF51735">
    <property type="entry name" value="NAD(P)-binding Rossmann-fold domains"/>
    <property type="match status" value="1"/>
</dbReference>
<dbReference type="KEGG" id="hlc:CHINAEXTREME09855"/>
<evidence type="ECO:0000313" key="3">
    <source>
        <dbReference type="EMBL" id="APW98070.1"/>
    </source>
</evidence>
<evidence type="ECO:0000256" key="1">
    <source>
        <dbReference type="ARBA" id="ARBA00006484"/>
    </source>
</evidence>
<dbReference type="RefSeq" id="WP_007143372.1">
    <property type="nucleotide sequence ID" value="NZ_AOLZ01000073.1"/>
</dbReference>
<dbReference type="EMBL" id="AOLZ01000073">
    <property type="protein sequence ID" value="EMA28626.1"/>
    <property type="molecule type" value="Genomic_DNA"/>
</dbReference>
<dbReference type="InterPro" id="IPR050259">
    <property type="entry name" value="SDR"/>
</dbReference>
<dbReference type="PANTHER" id="PTHR42879">
    <property type="entry name" value="3-OXOACYL-(ACYL-CARRIER-PROTEIN) REDUCTASE"/>
    <property type="match status" value="1"/>
</dbReference>
<reference evidence="4 5" key="2">
    <citation type="journal article" date="2014" name="PLoS Genet.">
        <title>Phylogenetically driven sequencing of extremely halophilic archaea reveals strategies for static and dynamic osmo-response.</title>
        <authorList>
            <person name="Becker E.A."/>
            <person name="Seitzer P.M."/>
            <person name="Tritt A."/>
            <person name="Larsen D."/>
            <person name="Krusor M."/>
            <person name="Yao A.I."/>
            <person name="Wu D."/>
            <person name="Madern D."/>
            <person name="Eisen J.A."/>
            <person name="Darling A.E."/>
            <person name="Facciotti M.T."/>
        </authorList>
    </citation>
    <scope>NUCLEOTIDE SEQUENCE [LARGE SCALE GENOMIC DNA]</scope>
    <source>
        <strain evidence="4 5">AJ5</strain>
    </source>
</reference>
<accession>M0L4Y6</accession>